<dbReference type="SMART" id="SM00342">
    <property type="entry name" value="HTH_ARAC"/>
    <property type="match status" value="1"/>
</dbReference>
<evidence type="ECO:0000256" key="1">
    <source>
        <dbReference type="ARBA" id="ARBA00023015"/>
    </source>
</evidence>
<accession>A0ABV7UK00</accession>
<dbReference type="Pfam" id="PF06719">
    <property type="entry name" value="AraC_N"/>
    <property type="match status" value="1"/>
</dbReference>
<dbReference type="PANTHER" id="PTHR43436">
    <property type="entry name" value="ARAC-FAMILY TRANSCRIPTIONAL REGULATOR"/>
    <property type="match status" value="1"/>
</dbReference>
<dbReference type="InterPro" id="IPR009057">
    <property type="entry name" value="Homeodomain-like_sf"/>
</dbReference>
<dbReference type="PANTHER" id="PTHR43436:SF1">
    <property type="entry name" value="TRANSCRIPTIONAL REGULATORY PROTEIN"/>
    <property type="match status" value="1"/>
</dbReference>
<dbReference type="RefSeq" id="WP_191318382.1">
    <property type="nucleotide sequence ID" value="NZ_BNCG01000003.1"/>
</dbReference>
<dbReference type="SUPFAM" id="SSF46689">
    <property type="entry name" value="Homeodomain-like"/>
    <property type="match status" value="2"/>
</dbReference>
<name>A0ABV7UK00_9HYPH</name>
<reference evidence="5" key="1">
    <citation type="journal article" date="2019" name="Int. J. Syst. Evol. Microbiol.">
        <title>The Global Catalogue of Microorganisms (GCM) 10K type strain sequencing project: providing services to taxonomists for standard genome sequencing and annotation.</title>
        <authorList>
            <consortium name="The Broad Institute Genomics Platform"/>
            <consortium name="The Broad Institute Genome Sequencing Center for Infectious Disease"/>
            <person name="Wu L."/>
            <person name="Ma J."/>
        </authorList>
    </citation>
    <scope>NUCLEOTIDE SEQUENCE [LARGE SCALE GENOMIC DNA]</scope>
    <source>
        <strain evidence="5">KCTC 42282</strain>
    </source>
</reference>
<organism evidence="4 5">
    <name type="scientific">Camelimonas fluminis</name>
    <dbReference type="NCBI Taxonomy" id="1576911"/>
    <lineage>
        <taxon>Bacteria</taxon>
        <taxon>Pseudomonadati</taxon>
        <taxon>Pseudomonadota</taxon>
        <taxon>Alphaproteobacteria</taxon>
        <taxon>Hyphomicrobiales</taxon>
        <taxon>Chelatococcaceae</taxon>
        <taxon>Camelimonas</taxon>
    </lineage>
</organism>
<keyword evidence="2" id="KW-0804">Transcription</keyword>
<dbReference type="Proteomes" id="UP001595704">
    <property type="component" value="Unassembled WGS sequence"/>
</dbReference>
<comment type="caution">
    <text evidence="4">The sequence shown here is derived from an EMBL/GenBank/DDBJ whole genome shotgun (WGS) entry which is preliminary data.</text>
</comment>
<evidence type="ECO:0000259" key="3">
    <source>
        <dbReference type="PROSITE" id="PS01124"/>
    </source>
</evidence>
<dbReference type="Pfam" id="PF12833">
    <property type="entry name" value="HTH_18"/>
    <property type="match status" value="1"/>
</dbReference>
<feature type="domain" description="HTH araC/xylS-type" evidence="3">
    <location>
        <begin position="187"/>
        <end position="285"/>
    </location>
</feature>
<evidence type="ECO:0000313" key="4">
    <source>
        <dbReference type="EMBL" id="MFC3639019.1"/>
    </source>
</evidence>
<keyword evidence="5" id="KW-1185">Reference proteome</keyword>
<sequence length="295" mass="32762">MQEQLDEVCALLRRHGAAASLPHARFTIRSSASRTGPIPSMYEPMLCYVLQGAKRVTVGARTFEYRGGSFLTASLDLPAIGQVIEASPEKPYLSFALALDPATIAALLLDLPDDPGESMAPGLAVSPITPELADPLLRMVRLLDRPEDISVLRPMLEREMLYRILRGPQGPMLRQIGRSDSRLSQIRRAVEWSRKNFAEPLRVEDLADMAGMSVSSFHRHFKAVTSMSPLQYHKQIRLQQARLQLLATPGEAARVAFAVGYESASQFSREYARQFGLPPARDAARLRRNPEVENA</sequence>
<evidence type="ECO:0000256" key="2">
    <source>
        <dbReference type="ARBA" id="ARBA00023163"/>
    </source>
</evidence>
<dbReference type="InterPro" id="IPR018060">
    <property type="entry name" value="HTH_AraC"/>
</dbReference>
<gene>
    <name evidence="4" type="ORF">ACFONL_16890</name>
</gene>
<dbReference type="PROSITE" id="PS01124">
    <property type="entry name" value="HTH_ARAC_FAMILY_2"/>
    <property type="match status" value="1"/>
</dbReference>
<keyword evidence="1" id="KW-0805">Transcription regulation</keyword>
<proteinExistence type="predicted"/>
<dbReference type="InterPro" id="IPR009594">
    <property type="entry name" value="Tscrpt_reg_HTH_AraC_N"/>
</dbReference>
<protein>
    <submittedName>
        <fullName evidence="4">AraC family transcriptional regulator N-terminal domain-containing protein</fullName>
    </submittedName>
</protein>
<dbReference type="EMBL" id="JBHRYC010000086">
    <property type="protein sequence ID" value="MFC3639019.1"/>
    <property type="molecule type" value="Genomic_DNA"/>
</dbReference>
<dbReference type="Gene3D" id="1.10.10.60">
    <property type="entry name" value="Homeodomain-like"/>
    <property type="match status" value="1"/>
</dbReference>
<evidence type="ECO:0000313" key="5">
    <source>
        <dbReference type="Proteomes" id="UP001595704"/>
    </source>
</evidence>